<evidence type="ECO:0000313" key="7">
    <source>
        <dbReference type="EMBL" id="GHO42566.1"/>
    </source>
</evidence>
<evidence type="ECO:0000256" key="3">
    <source>
        <dbReference type="ARBA" id="ARBA00022723"/>
    </source>
</evidence>
<dbReference type="NCBIfam" id="TIGR01430">
    <property type="entry name" value="aden_deam"/>
    <property type="match status" value="1"/>
</dbReference>
<evidence type="ECO:0000259" key="6">
    <source>
        <dbReference type="Pfam" id="PF00962"/>
    </source>
</evidence>
<evidence type="ECO:0000256" key="2">
    <source>
        <dbReference type="ARBA" id="ARBA00006676"/>
    </source>
</evidence>
<dbReference type="AlphaFoldDB" id="A0A8J3MQB2"/>
<comment type="caution">
    <text evidence="7">The sequence shown here is derived from an EMBL/GenBank/DDBJ whole genome shotgun (WGS) entry which is preliminary data.</text>
</comment>
<dbReference type="RefSeq" id="WP_220192094.1">
    <property type="nucleotide sequence ID" value="NZ_BNJF01000001.1"/>
</dbReference>
<dbReference type="Gene3D" id="3.20.20.140">
    <property type="entry name" value="Metal-dependent hydrolases"/>
    <property type="match status" value="1"/>
</dbReference>
<name>A0A8J3MQB2_9CHLR</name>
<dbReference type="InterPro" id="IPR032466">
    <property type="entry name" value="Metal_Hydrolase"/>
</dbReference>
<evidence type="ECO:0000313" key="8">
    <source>
        <dbReference type="Proteomes" id="UP000612362"/>
    </source>
</evidence>
<dbReference type="InterPro" id="IPR006330">
    <property type="entry name" value="Ado/ade_deaminase"/>
</dbReference>
<dbReference type="Proteomes" id="UP000612362">
    <property type="component" value="Unassembled WGS sequence"/>
</dbReference>
<dbReference type="SUPFAM" id="SSF51556">
    <property type="entry name" value="Metallo-dependent hydrolases"/>
    <property type="match status" value="1"/>
</dbReference>
<gene>
    <name evidence="7" type="ORF">KSX_07290</name>
</gene>
<evidence type="ECO:0000256" key="1">
    <source>
        <dbReference type="ARBA" id="ARBA00001947"/>
    </source>
</evidence>
<comment type="similarity">
    <text evidence="2">Belongs to the metallo-dependent hydrolases superfamily. Adenosine and AMP deaminases family.</text>
</comment>
<dbReference type="Pfam" id="PF00962">
    <property type="entry name" value="A_deaminase"/>
    <property type="match status" value="1"/>
</dbReference>
<organism evidence="7 8">
    <name type="scientific">Ktedonospora formicarum</name>
    <dbReference type="NCBI Taxonomy" id="2778364"/>
    <lineage>
        <taxon>Bacteria</taxon>
        <taxon>Bacillati</taxon>
        <taxon>Chloroflexota</taxon>
        <taxon>Ktedonobacteria</taxon>
        <taxon>Ktedonobacterales</taxon>
        <taxon>Ktedonobacteraceae</taxon>
        <taxon>Ktedonospora</taxon>
    </lineage>
</organism>
<accession>A0A8J3MQB2</accession>
<evidence type="ECO:0000256" key="5">
    <source>
        <dbReference type="ARBA" id="ARBA00022833"/>
    </source>
</evidence>
<dbReference type="EMBL" id="BNJF01000001">
    <property type="protein sequence ID" value="GHO42566.1"/>
    <property type="molecule type" value="Genomic_DNA"/>
</dbReference>
<dbReference type="GO" id="GO:0019239">
    <property type="term" value="F:deaminase activity"/>
    <property type="evidence" value="ECO:0007669"/>
    <property type="project" value="InterPro"/>
</dbReference>
<feature type="domain" description="Adenosine deaminase" evidence="6">
    <location>
        <begin position="11"/>
        <end position="335"/>
    </location>
</feature>
<comment type="cofactor">
    <cofactor evidence="1">
        <name>Zn(2+)</name>
        <dbReference type="ChEBI" id="CHEBI:29105"/>
    </cofactor>
</comment>
<keyword evidence="3" id="KW-0479">Metal-binding</keyword>
<dbReference type="GO" id="GO:0016814">
    <property type="term" value="F:hydrolase activity, acting on carbon-nitrogen (but not peptide) bonds, in cyclic amidines"/>
    <property type="evidence" value="ECO:0007669"/>
    <property type="project" value="UniProtKB-ARBA"/>
</dbReference>
<dbReference type="PANTHER" id="PTHR43114">
    <property type="entry name" value="ADENINE DEAMINASE"/>
    <property type="match status" value="1"/>
</dbReference>
<keyword evidence="5" id="KW-0862">Zinc</keyword>
<reference evidence="7" key="1">
    <citation type="submission" date="2020-10" db="EMBL/GenBank/DDBJ databases">
        <title>Taxonomic study of unclassified bacteria belonging to the class Ktedonobacteria.</title>
        <authorList>
            <person name="Yabe S."/>
            <person name="Wang C.M."/>
            <person name="Zheng Y."/>
            <person name="Sakai Y."/>
            <person name="Cavaletti L."/>
            <person name="Monciardini P."/>
            <person name="Donadio S."/>
        </authorList>
    </citation>
    <scope>NUCLEOTIDE SEQUENCE</scope>
    <source>
        <strain evidence="7">SOSP1-1</strain>
    </source>
</reference>
<dbReference type="PANTHER" id="PTHR43114:SF6">
    <property type="entry name" value="ADENINE DEAMINASE"/>
    <property type="match status" value="1"/>
</dbReference>
<dbReference type="GO" id="GO:0046872">
    <property type="term" value="F:metal ion binding"/>
    <property type="evidence" value="ECO:0007669"/>
    <property type="project" value="UniProtKB-KW"/>
</dbReference>
<keyword evidence="8" id="KW-1185">Reference proteome</keyword>
<proteinExistence type="inferred from homology"/>
<keyword evidence="4" id="KW-0378">Hydrolase</keyword>
<dbReference type="InterPro" id="IPR001365">
    <property type="entry name" value="A_deaminase_dom"/>
</dbReference>
<sequence>MSVEQYLREVPKAELHVHLEGSIRPETMLELAKRNSVALPVQGVEELRQWFKYRDFEHFIQIFVTATRCLKTAEDYELIAYEYGETMARQNIRYAEVTFSPSTHRFLLNLPFDTFFSGLTRGRERARQDFGVEINWVFDIVRNNHQGSGVSPYADFTFQVAKEAMGDGVVALGLGGSEIGNPPELFARWFDQAREVGLHSTPHAGETVGPESIWGALKTLGAERIGHGVRAAEDERLLAYLAERQILLEVSPTSNICLGVYSDYAHHSLPKLLEAGIPITVNTDDPPLFNTTLNQEVELLHSAFELDLPTINEILLNGIRYSFLPDERKASLIEDFEREMQTLLERFLLAGR</sequence>
<evidence type="ECO:0000256" key="4">
    <source>
        <dbReference type="ARBA" id="ARBA00022801"/>
    </source>
</evidence>
<protein>
    <submittedName>
        <fullName evidence="7">Adenosine deaminase</fullName>
    </submittedName>
</protein>